<dbReference type="OrthoDB" id="9814237at2"/>
<dbReference type="AlphaFoldDB" id="A0A261S9R0"/>
<evidence type="ECO:0000256" key="6">
    <source>
        <dbReference type="SAM" id="MobiDB-lite"/>
    </source>
</evidence>
<feature type="transmembrane region" description="Helical" evidence="7">
    <location>
        <begin position="29"/>
        <end position="53"/>
    </location>
</feature>
<keyword evidence="4 7" id="KW-1133">Transmembrane helix</keyword>
<evidence type="ECO:0000313" key="9">
    <source>
        <dbReference type="EMBL" id="OZI33143.1"/>
    </source>
</evidence>
<dbReference type="SUPFAM" id="SSF103473">
    <property type="entry name" value="MFS general substrate transporter"/>
    <property type="match status" value="1"/>
</dbReference>
<organism evidence="9 10">
    <name type="scientific">Bordetella genomosp. 1</name>
    <dbReference type="NCBI Taxonomy" id="1395607"/>
    <lineage>
        <taxon>Bacteria</taxon>
        <taxon>Pseudomonadati</taxon>
        <taxon>Pseudomonadota</taxon>
        <taxon>Betaproteobacteria</taxon>
        <taxon>Burkholderiales</taxon>
        <taxon>Alcaligenaceae</taxon>
        <taxon>Bordetella</taxon>
    </lineage>
</organism>
<dbReference type="GO" id="GO:0005886">
    <property type="term" value="C:plasma membrane"/>
    <property type="evidence" value="ECO:0007669"/>
    <property type="project" value="UniProtKB-SubCell"/>
</dbReference>
<dbReference type="EMBL" id="NEVL01000004">
    <property type="protein sequence ID" value="OZI33143.1"/>
    <property type="molecule type" value="Genomic_DNA"/>
</dbReference>
<dbReference type="GO" id="GO:0022857">
    <property type="term" value="F:transmembrane transporter activity"/>
    <property type="evidence" value="ECO:0007669"/>
    <property type="project" value="InterPro"/>
</dbReference>
<feature type="transmembrane region" description="Helical" evidence="7">
    <location>
        <begin position="125"/>
        <end position="146"/>
    </location>
</feature>
<dbReference type="Gene3D" id="1.20.1250.20">
    <property type="entry name" value="MFS general substrate transporter like domains"/>
    <property type="match status" value="2"/>
</dbReference>
<gene>
    <name evidence="9" type="ORF">CEG14_20075</name>
</gene>
<evidence type="ECO:0000256" key="7">
    <source>
        <dbReference type="SAM" id="Phobius"/>
    </source>
</evidence>
<evidence type="ECO:0000256" key="4">
    <source>
        <dbReference type="ARBA" id="ARBA00022989"/>
    </source>
</evidence>
<feature type="transmembrane region" description="Helical" evidence="7">
    <location>
        <begin position="158"/>
        <end position="180"/>
    </location>
</feature>
<dbReference type="CDD" id="cd17324">
    <property type="entry name" value="MFS_NepI_like"/>
    <property type="match status" value="1"/>
</dbReference>
<evidence type="ECO:0000313" key="10">
    <source>
        <dbReference type="Proteomes" id="UP000217005"/>
    </source>
</evidence>
<evidence type="ECO:0000259" key="8">
    <source>
        <dbReference type="PROSITE" id="PS50850"/>
    </source>
</evidence>
<dbReference type="PROSITE" id="PS50850">
    <property type="entry name" value="MFS"/>
    <property type="match status" value="1"/>
</dbReference>
<dbReference type="PANTHER" id="PTHR43124:SF10">
    <property type="entry name" value="PURINE EFFLUX PUMP PBUE"/>
    <property type="match status" value="1"/>
</dbReference>
<evidence type="ECO:0000256" key="3">
    <source>
        <dbReference type="ARBA" id="ARBA00022692"/>
    </source>
</evidence>
<sequence length="412" mass="41305">MVLRGRQNPGFAARNRAVPRSRDVSPSSVPLPAVVPLVALGAFALGMASYAMAGLIPLLQSAFDVPVALAAQLVTAFTLAYGLGSPLVVALLPPRAQRAGLLGALALFVLANAASALATDFGWLLATRALAGVGAGVYLAAGIAAGASVSPPARRGKAIAVIMGGMASGTVLGVPASLLLAQRYGWASALWLVASLGLVALLGLALRLPPLTAAAALALRHKLRLLADRDVLAVLLVSLLAAVASLGLYTYLAPLMAAPAHGGATSVTPFLWVWGLGGIAGSILVGPLADRFHGARLALAIMALLAAALLALPLAAAVSPWLALVPIALWGAAGWALQVPQNDALIRAREAHGDGNLAVALNESALYLGSAIGAAAGGMLLALQWPVAALAGSAGLVCVAGALLQWRVARRA</sequence>
<name>A0A261S9R0_9BORD</name>
<evidence type="ECO:0000256" key="2">
    <source>
        <dbReference type="ARBA" id="ARBA00022475"/>
    </source>
</evidence>
<comment type="caution">
    <text evidence="9">The sequence shown here is derived from an EMBL/GenBank/DDBJ whole genome shotgun (WGS) entry which is preliminary data.</text>
</comment>
<keyword evidence="3 7" id="KW-0812">Transmembrane</keyword>
<dbReference type="PANTHER" id="PTHR43124">
    <property type="entry name" value="PURINE EFFLUX PUMP PBUE"/>
    <property type="match status" value="1"/>
</dbReference>
<dbReference type="InterPro" id="IPR011701">
    <property type="entry name" value="MFS"/>
</dbReference>
<accession>A0A261S9R0</accession>
<protein>
    <submittedName>
        <fullName evidence="9">MFS transporter</fullName>
    </submittedName>
</protein>
<feature type="region of interest" description="Disordered" evidence="6">
    <location>
        <begin position="1"/>
        <end position="28"/>
    </location>
</feature>
<dbReference type="Pfam" id="PF07690">
    <property type="entry name" value="MFS_1"/>
    <property type="match status" value="1"/>
</dbReference>
<dbReference type="InterPro" id="IPR036259">
    <property type="entry name" value="MFS_trans_sf"/>
</dbReference>
<proteinExistence type="predicted"/>
<evidence type="ECO:0000256" key="1">
    <source>
        <dbReference type="ARBA" id="ARBA00004651"/>
    </source>
</evidence>
<evidence type="ECO:0000256" key="5">
    <source>
        <dbReference type="ARBA" id="ARBA00023136"/>
    </source>
</evidence>
<comment type="subcellular location">
    <subcellularLocation>
        <location evidence="1">Cell membrane</location>
        <topology evidence="1">Multi-pass membrane protein</topology>
    </subcellularLocation>
</comment>
<dbReference type="InterPro" id="IPR050189">
    <property type="entry name" value="MFS_Efflux_Transporters"/>
</dbReference>
<feature type="transmembrane region" description="Helical" evidence="7">
    <location>
        <begin position="387"/>
        <end position="406"/>
    </location>
</feature>
<reference evidence="9 10" key="1">
    <citation type="submission" date="2017-05" db="EMBL/GenBank/DDBJ databases">
        <title>Complete and WGS of Bordetella genogroups.</title>
        <authorList>
            <person name="Spilker T."/>
            <person name="LiPuma J."/>
        </authorList>
    </citation>
    <scope>NUCLEOTIDE SEQUENCE [LARGE SCALE GENOMIC DNA]</scope>
    <source>
        <strain evidence="9 10">AU17610</strain>
    </source>
</reference>
<feature type="transmembrane region" description="Helical" evidence="7">
    <location>
        <begin position="231"/>
        <end position="251"/>
    </location>
</feature>
<feature type="transmembrane region" description="Helical" evidence="7">
    <location>
        <begin position="271"/>
        <end position="290"/>
    </location>
</feature>
<keyword evidence="5 7" id="KW-0472">Membrane</keyword>
<feature type="domain" description="Major facilitator superfamily (MFS) profile" evidence="8">
    <location>
        <begin position="34"/>
        <end position="412"/>
    </location>
</feature>
<dbReference type="InterPro" id="IPR020846">
    <property type="entry name" value="MFS_dom"/>
</dbReference>
<feature type="transmembrane region" description="Helical" evidence="7">
    <location>
        <begin position="65"/>
        <end position="92"/>
    </location>
</feature>
<dbReference type="Proteomes" id="UP000217005">
    <property type="component" value="Unassembled WGS sequence"/>
</dbReference>
<feature type="transmembrane region" description="Helical" evidence="7">
    <location>
        <begin position="99"/>
        <end position="119"/>
    </location>
</feature>
<feature type="transmembrane region" description="Helical" evidence="7">
    <location>
        <begin position="297"/>
        <end position="315"/>
    </location>
</feature>
<keyword evidence="2" id="KW-1003">Cell membrane</keyword>
<feature type="transmembrane region" description="Helical" evidence="7">
    <location>
        <begin position="186"/>
        <end position="219"/>
    </location>
</feature>